<evidence type="ECO:0000256" key="5">
    <source>
        <dbReference type="ARBA" id="ARBA00022801"/>
    </source>
</evidence>
<evidence type="ECO:0000313" key="15">
    <source>
        <dbReference type="Proteomes" id="UP000199397"/>
    </source>
</evidence>
<dbReference type="SUPFAM" id="SSF52540">
    <property type="entry name" value="P-loop containing nucleoside triphosphate hydrolases"/>
    <property type="match status" value="2"/>
</dbReference>
<comment type="subcellular location">
    <subcellularLocation>
        <location evidence="11">Cytoplasm</location>
    </subcellularLocation>
    <text evidence="11">Associates with ribosomes.</text>
</comment>
<evidence type="ECO:0000256" key="11">
    <source>
        <dbReference type="HAMAP-Rule" id="MF_00848"/>
    </source>
</evidence>
<evidence type="ECO:0000256" key="8">
    <source>
        <dbReference type="ARBA" id="ARBA00023204"/>
    </source>
</evidence>
<dbReference type="PANTHER" id="PTHR42855:SF1">
    <property type="entry name" value="ABC TRANSPORTER DOMAIN-CONTAINING PROTEIN"/>
    <property type="match status" value="1"/>
</dbReference>
<dbReference type="HAMAP" id="MF_00848">
    <property type="entry name" value="Uup"/>
    <property type="match status" value="1"/>
</dbReference>
<keyword evidence="8 11" id="KW-0234">DNA repair</keyword>
<feature type="region of interest" description="Disordered" evidence="12">
    <location>
        <begin position="525"/>
        <end position="546"/>
    </location>
</feature>
<dbReference type="STRING" id="525918.SAMN05660964_00611"/>
<evidence type="ECO:0000256" key="6">
    <source>
        <dbReference type="ARBA" id="ARBA00022840"/>
    </source>
</evidence>
<dbReference type="InterPro" id="IPR003439">
    <property type="entry name" value="ABC_transporter-like_ATP-bd"/>
</dbReference>
<dbReference type="Gene3D" id="3.40.50.300">
    <property type="entry name" value="P-loop containing nucleotide triphosphate hydrolases"/>
    <property type="match status" value="2"/>
</dbReference>
<dbReference type="AlphaFoldDB" id="A0A1H3X9W9"/>
<dbReference type="Pfam" id="PF16326">
    <property type="entry name" value="ABC_tran_CTD"/>
    <property type="match status" value="1"/>
</dbReference>
<gene>
    <name evidence="11" type="primary">uup</name>
    <name evidence="14" type="ORF">SAMN05660964_00611</name>
</gene>
<sequence length="626" mass="70904">MPCVTEPFFPHLRYTARLFNTALALMALLHLRNIHLENGDNRLFDGIDLTIEPGERLCLVGRNGTGKSTLMKLLCRDILPDDGEMIHPPELKIARLQQDVPHDLSARIFDIVAEGLGEVQPEDEWQIQWKVDTVLSRIQLDPDTLFDSLSGGWKRRALLARALVAEPDLLLLDEPTNHLDIPAIEWLENFLMGFKSTLLFVSHDRSFVQKLATRIIELDRGKLTSWPGNFQKYQENKQAALDAEAQQAALFDKRLADEEVWIRQGVKARRTRNEGRVRRLEAMREEFKQRRNLQGKVTAQIGQGDNSGKIVVEAEHLDYGWDGKLLIQDFNTTVLRGDKIGIIGPNGVGKTTLIKLLLGQLQPTAGTVKLGTRLQVAYFDQHRSQFDGEKNLRDNIASGSDFVEINGQKRHIISYLQDFLFTPLQIQKPVKVLSGGERNRLLLARLFSQPSNLLVLDEPTNDLDAETLELLEELLIDYQGTLLLISHDRSFLNSVVTRTIVFDNGTIGEYAGGYDDWLLQRPQPVSEKDKPAAKTEKSAEKPVAVAAKPAPKAKKLSFKDQRELEQLPAQIEQLELAIAALHELMNQPDFYQQGTVQIAARQDELQRLESDLETAFTRWEMLEQQA</sequence>
<feature type="compositionally biased region" description="Basic and acidic residues" evidence="12">
    <location>
        <begin position="526"/>
        <end position="540"/>
    </location>
</feature>
<dbReference type="GO" id="GO:0005737">
    <property type="term" value="C:cytoplasm"/>
    <property type="evidence" value="ECO:0007669"/>
    <property type="project" value="UniProtKB-SubCell"/>
</dbReference>
<reference evidence="14 15" key="1">
    <citation type="submission" date="2016-10" db="EMBL/GenBank/DDBJ databases">
        <authorList>
            <person name="de Groot N.N."/>
        </authorList>
    </citation>
    <scope>NUCLEOTIDE SEQUENCE [LARGE SCALE GENOMIC DNA]</scope>
    <source>
        <strain evidence="14 15">DSM 21228</strain>
    </source>
</reference>
<dbReference type="InterPro" id="IPR017871">
    <property type="entry name" value="ABC_transporter-like_CS"/>
</dbReference>
<evidence type="ECO:0000256" key="2">
    <source>
        <dbReference type="ARBA" id="ARBA00022737"/>
    </source>
</evidence>
<feature type="domain" description="ABC transporter" evidence="13">
    <location>
        <begin position="312"/>
        <end position="529"/>
    </location>
</feature>
<keyword evidence="5 11" id="KW-0378">Hydrolase</keyword>
<accession>A0A1H3X9W9</accession>
<dbReference type="InterPro" id="IPR043686">
    <property type="entry name" value="Uup"/>
</dbReference>
<dbReference type="GO" id="GO:0003677">
    <property type="term" value="F:DNA binding"/>
    <property type="evidence" value="ECO:0007669"/>
    <property type="project" value="UniProtKB-UniRule"/>
</dbReference>
<dbReference type="Pfam" id="PF00005">
    <property type="entry name" value="ABC_tran"/>
    <property type="match status" value="2"/>
</dbReference>
<evidence type="ECO:0000256" key="12">
    <source>
        <dbReference type="SAM" id="MobiDB-lite"/>
    </source>
</evidence>
<evidence type="ECO:0000256" key="3">
    <source>
        <dbReference type="ARBA" id="ARBA00022741"/>
    </source>
</evidence>
<dbReference type="FunFam" id="3.40.50.300:FF:000011">
    <property type="entry name" value="Putative ABC transporter ATP-binding component"/>
    <property type="match status" value="1"/>
</dbReference>
<dbReference type="CDD" id="cd03221">
    <property type="entry name" value="ABCF_EF-3"/>
    <property type="match status" value="2"/>
</dbReference>
<keyword evidence="11" id="KW-0175">Coiled coil</keyword>
<dbReference type="InterPro" id="IPR032524">
    <property type="entry name" value="ABC_tran_C"/>
</dbReference>
<dbReference type="InterPro" id="IPR032781">
    <property type="entry name" value="ABC_tran_Xtn"/>
</dbReference>
<dbReference type="EC" id="3.6.1.-" evidence="11"/>
<dbReference type="SMART" id="SM00382">
    <property type="entry name" value="AAA"/>
    <property type="match status" value="2"/>
</dbReference>
<keyword evidence="4 11" id="KW-0227">DNA damage</keyword>
<dbReference type="Gene3D" id="1.10.287.380">
    <property type="entry name" value="Valyl-tRNA synthetase, C-terminal domain"/>
    <property type="match status" value="1"/>
</dbReference>
<dbReference type="PANTHER" id="PTHR42855">
    <property type="entry name" value="ABC TRANSPORTER ATP-BINDING SUBUNIT"/>
    <property type="match status" value="1"/>
</dbReference>
<keyword evidence="3 11" id="KW-0547">Nucleotide-binding</keyword>
<feature type="coiled-coil region" evidence="11">
    <location>
        <begin position="564"/>
        <end position="625"/>
    </location>
</feature>
<keyword evidence="7 11" id="KW-0238">DNA-binding</keyword>
<keyword evidence="15" id="KW-1185">Reference proteome</keyword>
<comment type="function">
    <text evidence="11">Probably plays a role in ribosome assembly or function. May be involved in resolution of branched DNA intermediates that result from template switching in postreplication gaps. Binds DNA and has ATPase activity.</text>
</comment>
<dbReference type="PROSITE" id="PS50893">
    <property type="entry name" value="ABC_TRANSPORTER_2"/>
    <property type="match status" value="2"/>
</dbReference>
<keyword evidence="6 11" id="KW-0067">ATP-binding</keyword>
<comment type="similarity">
    <text evidence="10 11">Belongs to the ABC transporter superfamily. ABCF family. Uup subfamily.</text>
</comment>
<keyword evidence="2 11" id="KW-0677">Repeat</keyword>
<keyword evidence="1 11" id="KW-0963">Cytoplasm</keyword>
<dbReference type="InterPro" id="IPR051309">
    <property type="entry name" value="ABCF_ATPase"/>
</dbReference>
<feature type="domain" description="ABC transporter" evidence="13">
    <location>
        <begin position="29"/>
        <end position="245"/>
    </location>
</feature>
<dbReference type="FunFam" id="3.40.50.300:FF:000309">
    <property type="entry name" value="ABC transporter ATP-binding protein"/>
    <property type="match status" value="1"/>
</dbReference>
<feature type="binding site" evidence="11">
    <location>
        <begin position="344"/>
        <end position="351"/>
    </location>
    <ligand>
        <name>ATP</name>
        <dbReference type="ChEBI" id="CHEBI:30616"/>
        <label>2</label>
    </ligand>
</feature>
<comment type="catalytic activity">
    <reaction evidence="9 11">
        <text>ATP + H2O = ADP + phosphate + H(+)</text>
        <dbReference type="Rhea" id="RHEA:13065"/>
        <dbReference type="ChEBI" id="CHEBI:15377"/>
        <dbReference type="ChEBI" id="CHEBI:15378"/>
        <dbReference type="ChEBI" id="CHEBI:30616"/>
        <dbReference type="ChEBI" id="CHEBI:43474"/>
        <dbReference type="ChEBI" id="CHEBI:456216"/>
    </reaction>
</comment>
<dbReference type="PROSITE" id="PS00211">
    <property type="entry name" value="ABC_TRANSPORTER_1"/>
    <property type="match status" value="2"/>
</dbReference>
<dbReference type="EMBL" id="FNQP01000003">
    <property type="protein sequence ID" value="SDZ95464.1"/>
    <property type="molecule type" value="Genomic_DNA"/>
</dbReference>
<feature type="binding site" evidence="11">
    <location>
        <begin position="61"/>
        <end position="68"/>
    </location>
    <ligand>
        <name>ATP</name>
        <dbReference type="ChEBI" id="CHEBI:30616"/>
        <label>1</label>
    </ligand>
</feature>
<evidence type="ECO:0000256" key="1">
    <source>
        <dbReference type="ARBA" id="ARBA00022490"/>
    </source>
</evidence>
<dbReference type="InterPro" id="IPR037118">
    <property type="entry name" value="Val-tRNA_synth_C_sf"/>
</dbReference>
<protein>
    <recommendedName>
        <fullName evidence="11">ATP-binding protein Uup</fullName>
        <ecNumber evidence="11">3.6.1.-</ecNumber>
    </recommendedName>
</protein>
<dbReference type="GO" id="GO:0005524">
    <property type="term" value="F:ATP binding"/>
    <property type="evidence" value="ECO:0007669"/>
    <property type="project" value="UniProtKB-UniRule"/>
</dbReference>
<dbReference type="InterPro" id="IPR027417">
    <property type="entry name" value="P-loop_NTPase"/>
</dbReference>
<dbReference type="GO" id="GO:0006281">
    <property type="term" value="P:DNA repair"/>
    <property type="evidence" value="ECO:0007669"/>
    <property type="project" value="UniProtKB-KW"/>
</dbReference>
<evidence type="ECO:0000256" key="9">
    <source>
        <dbReference type="ARBA" id="ARBA00049360"/>
    </source>
</evidence>
<dbReference type="Pfam" id="PF12848">
    <property type="entry name" value="ABC_tran_Xtn"/>
    <property type="match status" value="1"/>
</dbReference>
<evidence type="ECO:0000313" key="14">
    <source>
        <dbReference type="EMBL" id="SDZ95464.1"/>
    </source>
</evidence>
<proteinExistence type="inferred from homology"/>
<evidence type="ECO:0000256" key="10">
    <source>
        <dbReference type="ARBA" id="ARBA00061478"/>
    </source>
</evidence>
<dbReference type="GO" id="GO:0043022">
    <property type="term" value="F:ribosome binding"/>
    <property type="evidence" value="ECO:0007669"/>
    <property type="project" value="UniProtKB-UniRule"/>
</dbReference>
<dbReference type="GO" id="GO:0016887">
    <property type="term" value="F:ATP hydrolysis activity"/>
    <property type="evidence" value="ECO:0007669"/>
    <property type="project" value="UniProtKB-UniRule"/>
</dbReference>
<dbReference type="InterPro" id="IPR003593">
    <property type="entry name" value="AAA+_ATPase"/>
</dbReference>
<evidence type="ECO:0000256" key="7">
    <source>
        <dbReference type="ARBA" id="ARBA00023125"/>
    </source>
</evidence>
<organism evidence="14 15">
    <name type="scientific">Thiothrix caldifontis</name>
    <dbReference type="NCBI Taxonomy" id="525918"/>
    <lineage>
        <taxon>Bacteria</taxon>
        <taxon>Pseudomonadati</taxon>
        <taxon>Pseudomonadota</taxon>
        <taxon>Gammaproteobacteria</taxon>
        <taxon>Thiotrichales</taxon>
        <taxon>Thiotrichaceae</taxon>
        <taxon>Thiothrix</taxon>
    </lineage>
</organism>
<dbReference type="Proteomes" id="UP000199397">
    <property type="component" value="Unassembled WGS sequence"/>
</dbReference>
<evidence type="ECO:0000259" key="13">
    <source>
        <dbReference type="PROSITE" id="PS50893"/>
    </source>
</evidence>
<evidence type="ECO:0000256" key="4">
    <source>
        <dbReference type="ARBA" id="ARBA00022763"/>
    </source>
</evidence>
<name>A0A1H3X9W9_9GAMM</name>